<dbReference type="KEGG" id="gtt:GUITHDRAFT_151920"/>
<name>L1JIU3_GUITC</name>
<feature type="chain" id="PRO_5008771401" evidence="1">
    <location>
        <begin position="17"/>
        <end position="84"/>
    </location>
</feature>
<protein>
    <submittedName>
        <fullName evidence="2 3">Uncharacterized protein</fullName>
    </submittedName>
</protein>
<dbReference type="RefSeq" id="XP_005835054.1">
    <property type="nucleotide sequence ID" value="XM_005834997.1"/>
</dbReference>
<reference evidence="4" key="2">
    <citation type="submission" date="2012-11" db="EMBL/GenBank/DDBJ databases">
        <authorList>
            <person name="Kuo A."/>
            <person name="Curtis B.A."/>
            <person name="Tanifuji G."/>
            <person name="Burki F."/>
            <person name="Gruber A."/>
            <person name="Irimia M."/>
            <person name="Maruyama S."/>
            <person name="Arias M.C."/>
            <person name="Ball S.G."/>
            <person name="Gile G.H."/>
            <person name="Hirakawa Y."/>
            <person name="Hopkins J.F."/>
            <person name="Rensing S.A."/>
            <person name="Schmutz J."/>
            <person name="Symeonidi A."/>
            <person name="Elias M."/>
            <person name="Eveleigh R.J."/>
            <person name="Herman E.K."/>
            <person name="Klute M.J."/>
            <person name="Nakayama T."/>
            <person name="Obornik M."/>
            <person name="Reyes-Prieto A."/>
            <person name="Armbrust E.V."/>
            <person name="Aves S.J."/>
            <person name="Beiko R.G."/>
            <person name="Coutinho P."/>
            <person name="Dacks J.B."/>
            <person name="Durnford D.G."/>
            <person name="Fast N.M."/>
            <person name="Green B.R."/>
            <person name="Grisdale C."/>
            <person name="Hempe F."/>
            <person name="Henrissat B."/>
            <person name="Hoppner M.P."/>
            <person name="Ishida K.-I."/>
            <person name="Kim E."/>
            <person name="Koreny L."/>
            <person name="Kroth P.G."/>
            <person name="Liu Y."/>
            <person name="Malik S.-B."/>
            <person name="Maier U.G."/>
            <person name="McRose D."/>
            <person name="Mock T."/>
            <person name="Neilson J.A."/>
            <person name="Onodera N.T."/>
            <person name="Poole A.M."/>
            <person name="Pritham E.J."/>
            <person name="Richards T.A."/>
            <person name="Rocap G."/>
            <person name="Roy S.W."/>
            <person name="Sarai C."/>
            <person name="Schaack S."/>
            <person name="Shirato S."/>
            <person name="Slamovits C.H."/>
            <person name="Spencer D.F."/>
            <person name="Suzuki S."/>
            <person name="Worden A.Z."/>
            <person name="Zauner S."/>
            <person name="Barry K."/>
            <person name="Bell C."/>
            <person name="Bharti A.K."/>
            <person name="Crow J.A."/>
            <person name="Grimwood J."/>
            <person name="Kramer R."/>
            <person name="Lindquist E."/>
            <person name="Lucas S."/>
            <person name="Salamov A."/>
            <person name="McFadden G.I."/>
            <person name="Lane C.E."/>
            <person name="Keeling P.J."/>
            <person name="Gray M.W."/>
            <person name="Grigoriev I.V."/>
            <person name="Archibald J.M."/>
        </authorList>
    </citation>
    <scope>NUCLEOTIDE SEQUENCE</scope>
    <source>
        <strain evidence="4">CCMP2712</strain>
    </source>
</reference>
<dbReference type="EnsemblProtists" id="EKX48074">
    <property type="protein sequence ID" value="EKX48074"/>
    <property type="gene ID" value="GUITHDRAFT_151920"/>
</dbReference>
<dbReference type="HOGENOM" id="CLU_2532264_0_0_1"/>
<evidence type="ECO:0000313" key="2">
    <source>
        <dbReference type="EMBL" id="EKX48074.1"/>
    </source>
</evidence>
<reference evidence="2 4" key="1">
    <citation type="journal article" date="2012" name="Nature">
        <title>Algal genomes reveal evolutionary mosaicism and the fate of nucleomorphs.</title>
        <authorList>
            <consortium name="DOE Joint Genome Institute"/>
            <person name="Curtis B.A."/>
            <person name="Tanifuji G."/>
            <person name="Burki F."/>
            <person name="Gruber A."/>
            <person name="Irimia M."/>
            <person name="Maruyama S."/>
            <person name="Arias M.C."/>
            <person name="Ball S.G."/>
            <person name="Gile G.H."/>
            <person name="Hirakawa Y."/>
            <person name="Hopkins J.F."/>
            <person name="Kuo A."/>
            <person name="Rensing S.A."/>
            <person name="Schmutz J."/>
            <person name="Symeonidi A."/>
            <person name="Elias M."/>
            <person name="Eveleigh R.J."/>
            <person name="Herman E.K."/>
            <person name="Klute M.J."/>
            <person name="Nakayama T."/>
            <person name="Obornik M."/>
            <person name="Reyes-Prieto A."/>
            <person name="Armbrust E.V."/>
            <person name="Aves S.J."/>
            <person name="Beiko R.G."/>
            <person name="Coutinho P."/>
            <person name="Dacks J.B."/>
            <person name="Durnford D.G."/>
            <person name="Fast N.M."/>
            <person name="Green B.R."/>
            <person name="Grisdale C.J."/>
            <person name="Hempel F."/>
            <person name="Henrissat B."/>
            <person name="Hoppner M.P."/>
            <person name="Ishida K."/>
            <person name="Kim E."/>
            <person name="Koreny L."/>
            <person name="Kroth P.G."/>
            <person name="Liu Y."/>
            <person name="Malik S.B."/>
            <person name="Maier U.G."/>
            <person name="McRose D."/>
            <person name="Mock T."/>
            <person name="Neilson J.A."/>
            <person name="Onodera N.T."/>
            <person name="Poole A.M."/>
            <person name="Pritham E.J."/>
            <person name="Richards T.A."/>
            <person name="Rocap G."/>
            <person name="Roy S.W."/>
            <person name="Sarai C."/>
            <person name="Schaack S."/>
            <person name="Shirato S."/>
            <person name="Slamovits C.H."/>
            <person name="Spencer D.F."/>
            <person name="Suzuki S."/>
            <person name="Worden A.Z."/>
            <person name="Zauner S."/>
            <person name="Barry K."/>
            <person name="Bell C."/>
            <person name="Bharti A.K."/>
            <person name="Crow J.A."/>
            <person name="Grimwood J."/>
            <person name="Kramer R."/>
            <person name="Lindquist E."/>
            <person name="Lucas S."/>
            <person name="Salamov A."/>
            <person name="McFadden G.I."/>
            <person name="Lane C.E."/>
            <person name="Keeling P.J."/>
            <person name="Gray M.W."/>
            <person name="Grigoriev I.V."/>
            <person name="Archibald J.M."/>
        </authorList>
    </citation>
    <scope>NUCLEOTIDE SEQUENCE</scope>
    <source>
        <strain evidence="2 4">CCMP2712</strain>
    </source>
</reference>
<evidence type="ECO:0000256" key="1">
    <source>
        <dbReference type="SAM" id="SignalP"/>
    </source>
</evidence>
<dbReference type="EMBL" id="JH992987">
    <property type="protein sequence ID" value="EKX48074.1"/>
    <property type="molecule type" value="Genomic_DNA"/>
</dbReference>
<dbReference type="GeneID" id="17304651"/>
<keyword evidence="1" id="KW-0732">Signal</keyword>
<accession>L1JIU3</accession>
<evidence type="ECO:0000313" key="4">
    <source>
        <dbReference type="Proteomes" id="UP000011087"/>
    </source>
</evidence>
<dbReference type="AlphaFoldDB" id="L1JIU3"/>
<proteinExistence type="predicted"/>
<keyword evidence="4" id="KW-1185">Reference proteome</keyword>
<evidence type="ECO:0000313" key="3">
    <source>
        <dbReference type="EnsemblProtists" id="EKX48074"/>
    </source>
</evidence>
<gene>
    <name evidence="2" type="ORF">GUITHDRAFT_151920</name>
</gene>
<organism evidence="2">
    <name type="scientific">Guillardia theta (strain CCMP2712)</name>
    <name type="common">Cryptophyte</name>
    <dbReference type="NCBI Taxonomy" id="905079"/>
    <lineage>
        <taxon>Eukaryota</taxon>
        <taxon>Cryptophyceae</taxon>
        <taxon>Pyrenomonadales</taxon>
        <taxon>Geminigeraceae</taxon>
        <taxon>Guillardia</taxon>
    </lineage>
</organism>
<reference evidence="3" key="3">
    <citation type="submission" date="2015-06" db="UniProtKB">
        <authorList>
            <consortium name="EnsemblProtists"/>
        </authorList>
    </citation>
    <scope>IDENTIFICATION</scope>
</reference>
<dbReference type="Proteomes" id="UP000011087">
    <property type="component" value="Unassembled WGS sequence"/>
</dbReference>
<feature type="signal peptide" evidence="1">
    <location>
        <begin position="1"/>
        <end position="16"/>
    </location>
</feature>
<dbReference type="PaxDb" id="55529-EKX48074"/>
<sequence>MLAGVVVATMMNIVLSSPAFAETVAQDVEILKVKQGLPQEVGTLMILPLIVYKIFALSRGVRLTASLDFSILAAVLAYCNRYFL</sequence>